<protein>
    <recommendedName>
        <fullName evidence="21">Retrovirus-related Pol polyprotein from transposon TNT 1-94</fullName>
    </recommendedName>
</protein>
<dbReference type="GO" id="GO:0003887">
    <property type="term" value="F:DNA-directed DNA polymerase activity"/>
    <property type="evidence" value="ECO:0007669"/>
    <property type="project" value="UniProtKB-KW"/>
</dbReference>
<keyword evidence="16" id="KW-0863">Zinc-finger</keyword>
<dbReference type="Pfam" id="PF00665">
    <property type="entry name" value="rve"/>
    <property type="match status" value="1"/>
</dbReference>
<evidence type="ECO:0000256" key="13">
    <source>
        <dbReference type="ARBA" id="ARBA00022932"/>
    </source>
</evidence>
<evidence type="ECO:0000256" key="15">
    <source>
        <dbReference type="ARBA" id="ARBA00023172"/>
    </source>
</evidence>
<dbReference type="STRING" id="62324.A0A4Y0BLU3"/>
<dbReference type="SMART" id="SM00343">
    <property type="entry name" value="ZnF_C2HC"/>
    <property type="match status" value="1"/>
</dbReference>
<evidence type="ECO:0000259" key="19">
    <source>
        <dbReference type="PROSITE" id="PS50994"/>
    </source>
</evidence>
<dbReference type="VEuPathDB" id="VectorBase:AFUN019813"/>
<proteinExistence type="predicted"/>
<evidence type="ECO:0000256" key="16">
    <source>
        <dbReference type="PROSITE-ProRule" id="PRU00047"/>
    </source>
</evidence>
<dbReference type="GO" id="GO:0008233">
    <property type="term" value="F:peptidase activity"/>
    <property type="evidence" value="ECO:0007669"/>
    <property type="project" value="UniProtKB-KW"/>
</dbReference>
<evidence type="ECO:0000256" key="2">
    <source>
        <dbReference type="ARBA" id="ARBA00022612"/>
    </source>
</evidence>
<dbReference type="Pfam" id="PF22936">
    <property type="entry name" value="Pol_BBD"/>
    <property type="match status" value="1"/>
</dbReference>
<dbReference type="Pfam" id="PF25597">
    <property type="entry name" value="SH3_retrovirus"/>
    <property type="match status" value="1"/>
</dbReference>
<dbReference type="Gene3D" id="3.30.420.10">
    <property type="entry name" value="Ribonuclease H-like superfamily/Ribonuclease H"/>
    <property type="match status" value="1"/>
</dbReference>
<dbReference type="InterPro" id="IPR036875">
    <property type="entry name" value="Znf_CCHC_sf"/>
</dbReference>
<dbReference type="GO" id="GO:0003676">
    <property type="term" value="F:nucleic acid binding"/>
    <property type="evidence" value="ECO:0007669"/>
    <property type="project" value="InterPro"/>
</dbReference>
<dbReference type="GO" id="GO:0006310">
    <property type="term" value="P:DNA recombination"/>
    <property type="evidence" value="ECO:0007669"/>
    <property type="project" value="UniProtKB-KW"/>
</dbReference>
<comment type="function">
    <text evidence="1">The aspartyl protease (PR) mediates the proteolytic cleavages of the Gag and Gag-Pol polyproteins after assembly of the VLP.</text>
</comment>
<keyword evidence="3" id="KW-0645">Protease</keyword>
<evidence type="ECO:0008006" key="21">
    <source>
        <dbReference type="Google" id="ProtNLM"/>
    </source>
</evidence>
<dbReference type="Pfam" id="PF00098">
    <property type="entry name" value="zf-CCHC"/>
    <property type="match status" value="1"/>
</dbReference>
<keyword evidence="9" id="KW-0067">ATP-binding</keyword>
<evidence type="ECO:0000256" key="11">
    <source>
        <dbReference type="ARBA" id="ARBA00022908"/>
    </source>
</evidence>
<name>A0A4Y0BLU3_ANOFN</name>
<sequence>MESFRVAVSKLTNDNYQTWRYKIEMLLKKEELWYVISEPKPENPSTEWMKHDMKANATIGLHVDDDQIGLIRECATAQDSWKTLKTYHEKASEIYLLKKLTLLQLGEEGNMEEHVRKFSELLQRIAGSSEPIPKKWQVAMLLCSLPPSYDPLVTALEQKPLDELSLEFVKSKLLGEFEKRKERVAASSSESGMALNTVWKKQKQNGREADVRKCFHCNKPGHFKKDCRLLQKLKNEPKQTEKAKSVTNYSEPVAFIVGRGERKEWFMDSGATKHMTSCKEFFEKFESTNGSDVLIADGKRVEVAGFGSGRINCLAENGELRAIEISEVLYVPSLTTGLISVSVLTKKGFNVEFTESKCIVKDVNGKRIADATAVGNLYKLNTYEYALQTKCCEHTWHRRMGHRDIQTIKKIFNDGVMKSKIGKCKKELPCRCCLKAKMSRTPFPKVSEGKTQNSLELIHTDLSGPLESTPSGNKYYMTFIDDFTRMTFVYLLQSKSDAATKIREFVSFCATQFGKVPKVMRSDGGGEYISHDLQTFLRQKGIVNQFSSPYSPQQNGIAERKNRYLKEMAMCMLEDAQLERRFWGEAILTATYIQNRIPTRATGMSPYEKWYLRKPSYDHFRIFGSEAYVYIPDEKRKKMEPRSKRLTFIGYSLQHKAYRFVDRATNKITISRDAKFIEQVEHNIDIFAKGNEIEDIAGETDHDSDDVLSKDSFKTISDESKDSEDSICSDHAQEDGKLTKRKTRGKLPQRYNDYEMSFSAVCQYPNSQSFDEADFLFREGQMVEGH</sequence>
<dbReference type="InterPro" id="IPR001584">
    <property type="entry name" value="Integrase_cat-core"/>
</dbReference>
<evidence type="ECO:0000256" key="3">
    <source>
        <dbReference type="ARBA" id="ARBA00022670"/>
    </source>
</evidence>
<dbReference type="PANTHER" id="PTHR42648">
    <property type="entry name" value="TRANSPOSASE, PUTATIVE-RELATED"/>
    <property type="match status" value="1"/>
</dbReference>
<keyword evidence="4" id="KW-0540">Nuclease</keyword>
<dbReference type="GO" id="GO:0004519">
    <property type="term" value="F:endonuclease activity"/>
    <property type="evidence" value="ECO:0007669"/>
    <property type="project" value="UniProtKB-KW"/>
</dbReference>
<dbReference type="AlphaFoldDB" id="A0A4Y0BLU3"/>
<feature type="domain" description="CCHC-type" evidence="18">
    <location>
        <begin position="212"/>
        <end position="228"/>
    </location>
</feature>
<dbReference type="SUPFAM" id="SSF57756">
    <property type="entry name" value="Retrovirus zinc finger-like domains"/>
    <property type="match status" value="1"/>
</dbReference>
<dbReference type="GO" id="GO:0003964">
    <property type="term" value="F:RNA-directed DNA polymerase activity"/>
    <property type="evidence" value="ECO:0007669"/>
    <property type="project" value="UniProtKB-KW"/>
</dbReference>
<dbReference type="GO" id="GO:0006508">
    <property type="term" value="P:proteolysis"/>
    <property type="evidence" value="ECO:0007669"/>
    <property type="project" value="UniProtKB-KW"/>
</dbReference>
<evidence type="ECO:0000256" key="4">
    <source>
        <dbReference type="ARBA" id="ARBA00022722"/>
    </source>
</evidence>
<evidence type="ECO:0000256" key="9">
    <source>
        <dbReference type="ARBA" id="ARBA00022840"/>
    </source>
</evidence>
<keyword evidence="12" id="KW-0695">RNA-directed DNA polymerase</keyword>
<dbReference type="InterPro" id="IPR057670">
    <property type="entry name" value="SH3_retrovirus"/>
</dbReference>
<keyword evidence="14" id="KW-0917">Virion maturation</keyword>
<keyword evidence="16" id="KW-0862">Zinc</keyword>
<evidence type="ECO:0000259" key="18">
    <source>
        <dbReference type="PROSITE" id="PS50158"/>
    </source>
</evidence>
<dbReference type="InterPro" id="IPR054722">
    <property type="entry name" value="PolX-like_BBD"/>
</dbReference>
<keyword evidence="10" id="KW-0460">Magnesium</keyword>
<evidence type="ECO:0000256" key="14">
    <source>
        <dbReference type="ARBA" id="ARBA00023113"/>
    </source>
</evidence>
<dbReference type="PROSITE" id="PS50994">
    <property type="entry name" value="INTEGRASE"/>
    <property type="match status" value="1"/>
</dbReference>
<keyword evidence="7" id="KW-0255">Endonuclease</keyword>
<dbReference type="PANTHER" id="PTHR42648:SF11">
    <property type="entry name" value="TRANSPOSON TY4-P GAG-POL POLYPROTEIN"/>
    <property type="match status" value="1"/>
</dbReference>
<keyword evidence="5" id="KW-0479">Metal-binding</keyword>
<keyword evidence="11" id="KW-0229">DNA integration</keyword>
<feature type="region of interest" description="Disordered" evidence="17">
    <location>
        <begin position="719"/>
        <end position="740"/>
    </location>
</feature>
<reference evidence="20" key="1">
    <citation type="submission" date="2020-05" db="UniProtKB">
        <authorList>
            <consortium name="EnsemblMetazoa"/>
        </authorList>
    </citation>
    <scope>IDENTIFICATION</scope>
    <source>
        <strain evidence="20">FUMOZ</strain>
    </source>
</reference>
<keyword evidence="13" id="KW-0808">Transferase</keyword>
<dbReference type="SUPFAM" id="SSF53098">
    <property type="entry name" value="Ribonuclease H-like"/>
    <property type="match status" value="1"/>
</dbReference>
<dbReference type="Gene3D" id="4.10.60.10">
    <property type="entry name" value="Zinc finger, CCHC-type"/>
    <property type="match status" value="1"/>
</dbReference>
<evidence type="ECO:0000256" key="17">
    <source>
        <dbReference type="SAM" id="MobiDB-lite"/>
    </source>
</evidence>
<dbReference type="InterPro" id="IPR039537">
    <property type="entry name" value="Retrotran_Ty1/copia-like"/>
</dbReference>
<dbReference type="GO" id="GO:0008270">
    <property type="term" value="F:zinc ion binding"/>
    <property type="evidence" value="ECO:0007669"/>
    <property type="project" value="UniProtKB-KW"/>
</dbReference>
<dbReference type="PROSITE" id="PS50158">
    <property type="entry name" value="ZF_CCHC"/>
    <property type="match status" value="1"/>
</dbReference>
<evidence type="ECO:0000256" key="6">
    <source>
        <dbReference type="ARBA" id="ARBA00022741"/>
    </source>
</evidence>
<dbReference type="EnsemblMetazoa" id="AFUN019813-RA">
    <property type="protein sequence ID" value="AFUN019813-PA"/>
    <property type="gene ID" value="AFUN019813"/>
</dbReference>
<keyword evidence="8" id="KW-0378">Hydrolase</keyword>
<keyword evidence="13" id="KW-0239">DNA-directed DNA polymerase</keyword>
<accession>A0A4Y0BLU3</accession>
<keyword evidence="13" id="KW-0548">Nucleotidyltransferase</keyword>
<evidence type="ECO:0000313" key="20">
    <source>
        <dbReference type="EnsemblMetazoa" id="AFUN019813-PA"/>
    </source>
</evidence>
<dbReference type="InterPro" id="IPR001878">
    <property type="entry name" value="Znf_CCHC"/>
</dbReference>
<evidence type="ECO:0000256" key="10">
    <source>
        <dbReference type="ARBA" id="ARBA00022842"/>
    </source>
</evidence>
<dbReference type="InterPro" id="IPR012337">
    <property type="entry name" value="RNaseH-like_sf"/>
</dbReference>
<evidence type="ECO:0000256" key="8">
    <source>
        <dbReference type="ARBA" id="ARBA00022801"/>
    </source>
</evidence>
<feature type="domain" description="Integrase catalytic" evidence="19">
    <location>
        <begin position="440"/>
        <end position="614"/>
    </location>
</feature>
<evidence type="ECO:0000256" key="5">
    <source>
        <dbReference type="ARBA" id="ARBA00022723"/>
    </source>
</evidence>
<keyword evidence="6" id="KW-0547">Nucleotide-binding</keyword>
<keyword evidence="2" id="KW-1188">Viral release from host cell</keyword>
<dbReference type="VEuPathDB" id="VectorBase:AFUN2_008098"/>
<keyword evidence="15" id="KW-0233">DNA recombination</keyword>
<organism evidence="20">
    <name type="scientific">Anopheles funestus</name>
    <name type="common">African malaria mosquito</name>
    <dbReference type="NCBI Taxonomy" id="62324"/>
    <lineage>
        <taxon>Eukaryota</taxon>
        <taxon>Metazoa</taxon>
        <taxon>Ecdysozoa</taxon>
        <taxon>Arthropoda</taxon>
        <taxon>Hexapoda</taxon>
        <taxon>Insecta</taxon>
        <taxon>Pterygota</taxon>
        <taxon>Neoptera</taxon>
        <taxon>Endopterygota</taxon>
        <taxon>Diptera</taxon>
        <taxon>Nematocera</taxon>
        <taxon>Culicoidea</taxon>
        <taxon>Culicidae</taxon>
        <taxon>Anophelinae</taxon>
        <taxon>Anopheles</taxon>
    </lineage>
</organism>
<evidence type="ECO:0000256" key="7">
    <source>
        <dbReference type="ARBA" id="ARBA00022759"/>
    </source>
</evidence>
<dbReference type="GO" id="GO:0015074">
    <property type="term" value="P:DNA integration"/>
    <property type="evidence" value="ECO:0007669"/>
    <property type="project" value="UniProtKB-KW"/>
</dbReference>
<dbReference type="GO" id="GO:0005524">
    <property type="term" value="F:ATP binding"/>
    <property type="evidence" value="ECO:0007669"/>
    <property type="project" value="UniProtKB-KW"/>
</dbReference>
<evidence type="ECO:0000256" key="12">
    <source>
        <dbReference type="ARBA" id="ARBA00022918"/>
    </source>
</evidence>
<dbReference type="Pfam" id="PF14223">
    <property type="entry name" value="Retrotran_gag_2"/>
    <property type="match status" value="1"/>
</dbReference>
<evidence type="ECO:0000256" key="1">
    <source>
        <dbReference type="ARBA" id="ARBA00002180"/>
    </source>
</evidence>
<dbReference type="InterPro" id="IPR036397">
    <property type="entry name" value="RNaseH_sf"/>
</dbReference>